<feature type="compositionally biased region" description="Polar residues" evidence="6">
    <location>
        <begin position="412"/>
        <end position="428"/>
    </location>
</feature>
<evidence type="ECO:0000256" key="5">
    <source>
        <dbReference type="ARBA" id="ARBA00023180"/>
    </source>
</evidence>
<gene>
    <name evidence="8" type="ORF">HAZT_HAZT010841</name>
</gene>
<feature type="compositionally biased region" description="Polar residues" evidence="6">
    <location>
        <begin position="654"/>
        <end position="664"/>
    </location>
</feature>
<dbReference type="Proteomes" id="UP000711488">
    <property type="component" value="Unassembled WGS sequence"/>
</dbReference>
<dbReference type="PANTHER" id="PTHR23301:SF0">
    <property type="entry name" value="CHITIN-BINDING TYPE-2 DOMAIN-CONTAINING PROTEIN-RELATED"/>
    <property type="match status" value="1"/>
</dbReference>
<evidence type="ECO:0000256" key="3">
    <source>
        <dbReference type="ARBA" id="ARBA00022737"/>
    </source>
</evidence>
<dbReference type="AlphaFoldDB" id="A0A6A0HBR0"/>
<name>A0A6A0HBR0_HYAAZ</name>
<comment type="caution">
    <text evidence="8">The sequence shown here is derived from an EMBL/GenBank/DDBJ whole genome shotgun (WGS) entry which is preliminary data.</text>
</comment>
<feature type="region of interest" description="Disordered" evidence="6">
    <location>
        <begin position="607"/>
        <end position="723"/>
    </location>
</feature>
<sequence>MGSWITTPGCRLDHLQLGGSLVCHSWVLSGLLTPRWVLGLPLLGAVWINYTQVGLGLPLLGAIWINYTQLIRTPRKAVLESLVADLEAEGSAAATTYSLAPSAPNARRFSTSPFKIVRIVDRNGDIRALRSNDDTDFECTRQGYYRNPKDCSQFYRCVKFDQYIDDYTVFEYGCPSGLVFDDRWEVCAWPSTAPPCDGSSEIFPVPSLKNLCPGEGFFSDPENCRWFFACKDYYGNGTYLQYEFRCPFGLAYDEANGICNWSWLVNSCGDAGVERQKYSGNTGNIRPISVNQVAGGLFRDRGQGGKELKDKASSYDTESNKPINEKCIDCGDSPLLALGGVGVYDPVRGLVVGHELATKNDGSYDEVARPESGNGGNAVRNLKIQHSTGQRTSSKTYSTQSEPDDSDETDQSDGYSFPQPTFGSSNFGNRLSKVSGISNNFAKDSASGRPTAAFISYGVPTLGYSTPSPQPQHQTTAARPSHPIDDAGNDHSEKDGFKYDGSLNGESSGNEKQSSYSYPEPDVSFDFANAKKNGPNLSTVQQPPQPYGLSSSDRKESNRDHSEEKYDKSMFGHNVQSANRNFGYTEDRNPYSPDMPSSIFVKIDNGDDKTYGGINKNSNEDVNRNSGSEGYAYNLPTKSFDPFTNPDKDGSDGNLAQRNSNTPPSIKIHNAGVGSHVADDSSEDSAYAHFGANQEVSRGSSRDKHQQRPSASLINASADKSNTNGYRYGNPEMPFNPFTAPLSSTTDGSHGHFGNLNPKTGTSISTKPNTTPNVPAYGKNFADLQSLGVRVPINDGPPLVAKLGGYSAKNSKKGPQKFGPGGVRDFDDTLGPEVCERAGLFRHPDSCDKFYECYWDRWIEKFTLHVFDCPVTIVYDSGITACNWPFNGPPCADERHA</sequence>
<dbReference type="InterPro" id="IPR036508">
    <property type="entry name" value="Chitin-bd_dom_sf"/>
</dbReference>
<evidence type="ECO:0000256" key="6">
    <source>
        <dbReference type="SAM" id="MobiDB-lite"/>
    </source>
</evidence>
<keyword evidence="4" id="KW-1015">Disulfide bond</keyword>
<dbReference type="SUPFAM" id="SSF57625">
    <property type="entry name" value="Invertebrate chitin-binding proteins"/>
    <property type="match status" value="3"/>
</dbReference>
<protein>
    <recommendedName>
        <fullName evidence="7">Chitin-binding type-2 domain-containing protein</fullName>
    </recommendedName>
</protein>
<evidence type="ECO:0000256" key="4">
    <source>
        <dbReference type="ARBA" id="ARBA00023157"/>
    </source>
</evidence>
<dbReference type="Gene3D" id="2.170.140.10">
    <property type="entry name" value="Chitin binding domain"/>
    <property type="match status" value="3"/>
</dbReference>
<feature type="region of interest" description="Disordered" evidence="6">
    <location>
        <begin position="463"/>
        <end position="573"/>
    </location>
</feature>
<organism evidence="8">
    <name type="scientific">Hyalella azteca</name>
    <name type="common">Amphipod</name>
    <dbReference type="NCBI Taxonomy" id="294128"/>
    <lineage>
        <taxon>Eukaryota</taxon>
        <taxon>Metazoa</taxon>
        <taxon>Ecdysozoa</taxon>
        <taxon>Arthropoda</taxon>
        <taxon>Crustacea</taxon>
        <taxon>Multicrustacea</taxon>
        <taxon>Malacostraca</taxon>
        <taxon>Eumalacostraca</taxon>
        <taxon>Peracarida</taxon>
        <taxon>Amphipoda</taxon>
        <taxon>Senticaudata</taxon>
        <taxon>Talitrida</taxon>
        <taxon>Talitroidea</taxon>
        <taxon>Hyalellidae</taxon>
        <taxon>Hyalella</taxon>
    </lineage>
</organism>
<evidence type="ECO:0000256" key="1">
    <source>
        <dbReference type="ARBA" id="ARBA00022669"/>
    </source>
</evidence>
<dbReference type="SMART" id="SM00494">
    <property type="entry name" value="ChtBD2"/>
    <property type="match status" value="3"/>
</dbReference>
<evidence type="ECO:0000313" key="8">
    <source>
        <dbReference type="EMBL" id="KAA0202919.1"/>
    </source>
</evidence>
<proteinExistence type="predicted"/>
<evidence type="ECO:0000256" key="2">
    <source>
        <dbReference type="ARBA" id="ARBA00022729"/>
    </source>
</evidence>
<feature type="compositionally biased region" description="Polar residues" evidence="6">
    <location>
        <begin position="708"/>
        <end position="723"/>
    </location>
</feature>
<dbReference type="Pfam" id="PF01607">
    <property type="entry name" value="CBM_14"/>
    <property type="match status" value="3"/>
</dbReference>
<feature type="compositionally biased region" description="Polar residues" evidence="6">
    <location>
        <begin position="504"/>
        <end position="517"/>
    </location>
</feature>
<dbReference type="InterPro" id="IPR002557">
    <property type="entry name" value="Chitin-bd_dom"/>
</dbReference>
<keyword evidence="5" id="KW-0325">Glycoprotein</keyword>
<feature type="compositionally biased region" description="Basic and acidic residues" evidence="6">
    <location>
        <begin position="552"/>
        <end position="570"/>
    </location>
</feature>
<dbReference type="EMBL" id="JQDR03002759">
    <property type="protein sequence ID" value="KAA0202919.1"/>
    <property type="molecule type" value="Genomic_DNA"/>
</dbReference>
<feature type="compositionally biased region" description="Polar residues" evidence="6">
    <location>
        <begin position="384"/>
        <end position="401"/>
    </location>
</feature>
<feature type="domain" description="Chitin-binding type-2" evidence="7">
    <location>
        <begin position="209"/>
        <end position="270"/>
    </location>
</feature>
<feature type="compositionally biased region" description="Polar residues" evidence="6">
    <location>
        <begin position="463"/>
        <end position="478"/>
    </location>
</feature>
<feature type="compositionally biased region" description="Basic and acidic residues" evidence="6">
    <location>
        <begin position="300"/>
        <end position="313"/>
    </location>
</feature>
<evidence type="ECO:0000259" key="7">
    <source>
        <dbReference type="PROSITE" id="PS50940"/>
    </source>
</evidence>
<keyword evidence="1" id="KW-0147">Chitin-binding</keyword>
<keyword evidence="3" id="KW-0677">Repeat</keyword>
<keyword evidence="2" id="KW-0732">Signal</keyword>
<feature type="domain" description="Chitin-binding type-2" evidence="7">
    <location>
        <begin position="832"/>
        <end position="893"/>
    </location>
</feature>
<reference evidence="8" key="3">
    <citation type="submission" date="2019-06" db="EMBL/GenBank/DDBJ databases">
        <authorList>
            <person name="Poynton C."/>
            <person name="Hasenbein S."/>
            <person name="Benoit J.B."/>
            <person name="Sepulveda M.S."/>
            <person name="Poelchau M.F."/>
            <person name="Murali S.C."/>
            <person name="Chen S."/>
            <person name="Glastad K.M."/>
            <person name="Werren J.H."/>
            <person name="Vineis J.H."/>
            <person name="Bowen J.L."/>
            <person name="Friedrich M."/>
            <person name="Jones J."/>
            <person name="Robertson H.M."/>
            <person name="Feyereisen R."/>
            <person name="Mechler-Hickson A."/>
            <person name="Mathers N."/>
            <person name="Lee C.E."/>
            <person name="Colbourne J.K."/>
            <person name="Biales A."/>
            <person name="Johnston J.S."/>
            <person name="Wellborn G.A."/>
            <person name="Rosendale A.J."/>
            <person name="Cridge A.G."/>
            <person name="Munoz-Torres M.C."/>
            <person name="Bain P.A."/>
            <person name="Manny A.R."/>
            <person name="Major K.M."/>
            <person name="Lambert F.N."/>
            <person name="Vulpe C.D."/>
            <person name="Tuck P."/>
            <person name="Blalock B.J."/>
            <person name="Lin Y.-Y."/>
            <person name="Smith M.E."/>
            <person name="Ochoa-Acuna H."/>
            <person name="Chen M.-J.M."/>
            <person name="Childers C.P."/>
            <person name="Qu J."/>
            <person name="Dugan S."/>
            <person name="Lee S.L."/>
            <person name="Chao H."/>
            <person name="Dinh H."/>
            <person name="Han Y."/>
            <person name="Doddapaneni H."/>
            <person name="Worley K.C."/>
            <person name="Muzny D.M."/>
            <person name="Gibbs R.A."/>
            <person name="Richards S."/>
        </authorList>
    </citation>
    <scope>NUCLEOTIDE SEQUENCE</scope>
    <source>
        <strain evidence="8">HAZT.00-mixed</strain>
        <tissue evidence="8">Whole organism</tissue>
    </source>
</reference>
<accession>A0A6A0HBR0</accession>
<feature type="region of interest" description="Disordered" evidence="6">
    <location>
        <begin position="361"/>
        <end position="428"/>
    </location>
</feature>
<feature type="region of interest" description="Disordered" evidence="6">
    <location>
        <begin position="300"/>
        <end position="319"/>
    </location>
</feature>
<feature type="domain" description="Chitin-binding type-2" evidence="7">
    <location>
        <begin position="136"/>
        <end position="198"/>
    </location>
</feature>
<reference evidence="8" key="2">
    <citation type="journal article" date="2018" name="Environ. Sci. Technol.">
        <title>The Toxicogenome of Hyalella azteca: A Model for Sediment Ecotoxicology and Evolutionary Toxicology.</title>
        <authorList>
            <person name="Poynton H.C."/>
            <person name="Hasenbein S."/>
            <person name="Benoit J.B."/>
            <person name="Sepulveda M.S."/>
            <person name="Poelchau M.F."/>
            <person name="Hughes D.S.T."/>
            <person name="Murali S.C."/>
            <person name="Chen S."/>
            <person name="Glastad K.M."/>
            <person name="Goodisman M.A.D."/>
            <person name="Werren J.H."/>
            <person name="Vineis J.H."/>
            <person name="Bowen J.L."/>
            <person name="Friedrich M."/>
            <person name="Jones J."/>
            <person name="Robertson H.M."/>
            <person name="Feyereisen R."/>
            <person name="Mechler-Hickson A."/>
            <person name="Mathers N."/>
            <person name="Lee C.E."/>
            <person name="Colbourne J.K."/>
            <person name="Biales A."/>
            <person name="Johnston J.S."/>
            <person name="Wellborn G.A."/>
            <person name="Rosendale A.J."/>
            <person name="Cridge A.G."/>
            <person name="Munoz-Torres M.C."/>
            <person name="Bain P.A."/>
            <person name="Manny A.R."/>
            <person name="Major K.M."/>
            <person name="Lambert F.N."/>
            <person name="Vulpe C.D."/>
            <person name="Tuck P."/>
            <person name="Blalock B.J."/>
            <person name="Lin Y.Y."/>
            <person name="Smith M.E."/>
            <person name="Ochoa-Acuna H."/>
            <person name="Chen M.M."/>
            <person name="Childers C.P."/>
            <person name="Qu J."/>
            <person name="Dugan S."/>
            <person name="Lee S.L."/>
            <person name="Chao H."/>
            <person name="Dinh H."/>
            <person name="Han Y."/>
            <person name="Doddapaneni H."/>
            <person name="Worley K.C."/>
            <person name="Muzny D.M."/>
            <person name="Gibbs R.A."/>
            <person name="Richards S."/>
        </authorList>
    </citation>
    <scope>NUCLEOTIDE SEQUENCE</scope>
    <source>
        <strain evidence="8">HAZT.00-mixed</strain>
        <tissue evidence="8">Whole organism</tissue>
    </source>
</reference>
<reference evidence="8" key="1">
    <citation type="submission" date="2014-08" db="EMBL/GenBank/DDBJ databases">
        <authorList>
            <person name="Murali S."/>
            <person name="Richards S."/>
            <person name="Bandaranaike D."/>
            <person name="Bellair M."/>
            <person name="Blankenburg K."/>
            <person name="Chao H."/>
            <person name="Dinh H."/>
            <person name="Doddapaneni H."/>
            <person name="Dugan-Rocha S."/>
            <person name="Elkadiri S."/>
            <person name="Gnanaolivu R."/>
            <person name="Hughes D."/>
            <person name="Lee S."/>
            <person name="Li M."/>
            <person name="Ming W."/>
            <person name="Munidasa M."/>
            <person name="Muniz J."/>
            <person name="Nguyen L."/>
            <person name="Osuji N."/>
            <person name="Pu L.-L."/>
            <person name="Puazo M."/>
            <person name="Skinner E."/>
            <person name="Qu C."/>
            <person name="Quiroz J."/>
            <person name="Raj R."/>
            <person name="Weissenberger G."/>
            <person name="Xin Y."/>
            <person name="Zou X."/>
            <person name="Han Y."/>
            <person name="Worley K."/>
            <person name="Muzny D."/>
            <person name="Gibbs R."/>
        </authorList>
    </citation>
    <scope>NUCLEOTIDE SEQUENCE</scope>
    <source>
        <strain evidence="8">HAZT.00-mixed</strain>
        <tissue evidence="8">Whole organism</tissue>
    </source>
</reference>
<dbReference type="GO" id="GO:0005576">
    <property type="term" value="C:extracellular region"/>
    <property type="evidence" value="ECO:0007669"/>
    <property type="project" value="InterPro"/>
</dbReference>
<dbReference type="OrthoDB" id="76388at2759"/>
<feature type="compositionally biased region" description="Acidic residues" evidence="6">
    <location>
        <begin position="402"/>
        <end position="411"/>
    </location>
</feature>
<feature type="compositionally biased region" description="Basic and acidic residues" evidence="6">
    <location>
        <begin position="482"/>
        <end position="498"/>
    </location>
</feature>
<dbReference type="GO" id="GO:0008061">
    <property type="term" value="F:chitin binding"/>
    <property type="evidence" value="ECO:0007669"/>
    <property type="project" value="UniProtKB-KW"/>
</dbReference>
<dbReference type="PROSITE" id="PS50940">
    <property type="entry name" value="CHIT_BIND_II"/>
    <property type="match status" value="3"/>
</dbReference>
<dbReference type="PANTHER" id="PTHR23301">
    <property type="entry name" value="CHITIN BINDING PERITROPHIN-A"/>
    <property type="match status" value="1"/>
</dbReference>
<dbReference type="InterPro" id="IPR051940">
    <property type="entry name" value="Chitin_bind-dev_reg"/>
</dbReference>